<gene>
    <name evidence="2" type="ORF">Q5H93_04065</name>
</gene>
<keyword evidence="1" id="KW-0732">Signal</keyword>
<comment type="caution">
    <text evidence="2">The sequence shown here is derived from an EMBL/GenBank/DDBJ whole genome shotgun (WGS) entry which is preliminary data.</text>
</comment>
<organism evidence="2 3">
    <name type="scientific">Hymenobacter aranciens</name>
    <dbReference type="NCBI Taxonomy" id="3063996"/>
    <lineage>
        <taxon>Bacteria</taxon>
        <taxon>Pseudomonadati</taxon>
        <taxon>Bacteroidota</taxon>
        <taxon>Cytophagia</taxon>
        <taxon>Cytophagales</taxon>
        <taxon>Hymenobacteraceae</taxon>
        <taxon>Hymenobacter</taxon>
    </lineage>
</organism>
<dbReference type="EMBL" id="JAUQSY010000002">
    <property type="protein sequence ID" value="MDO7873897.1"/>
    <property type="molecule type" value="Genomic_DNA"/>
</dbReference>
<dbReference type="RefSeq" id="WP_305005210.1">
    <property type="nucleotide sequence ID" value="NZ_JAUQSY010000002.1"/>
</dbReference>
<name>A0ABT9BA33_9BACT</name>
<evidence type="ECO:0000256" key="1">
    <source>
        <dbReference type="SAM" id="SignalP"/>
    </source>
</evidence>
<keyword evidence="3" id="KW-1185">Reference proteome</keyword>
<accession>A0ABT9BA33</accession>
<feature type="chain" id="PRO_5046903231" description="DUF3826 domain-containing protein" evidence="1">
    <location>
        <begin position="21"/>
        <end position="323"/>
    </location>
</feature>
<evidence type="ECO:0000313" key="3">
    <source>
        <dbReference type="Proteomes" id="UP001176429"/>
    </source>
</evidence>
<evidence type="ECO:0008006" key="4">
    <source>
        <dbReference type="Google" id="ProtNLM"/>
    </source>
</evidence>
<reference evidence="2" key="1">
    <citation type="submission" date="2023-07" db="EMBL/GenBank/DDBJ databases">
        <authorList>
            <person name="Kim M.K."/>
        </authorList>
    </citation>
    <scope>NUCLEOTIDE SEQUENCE</scope>
    <source>
        <strain evidence="2">ASUV-10-1</strain>
    </source>
</reference>
<feature type="signal peptide" evidence="1">
    <location>
        <begin position="1"/>
        <end position="20"/>
    </location>
</feature>
<sequence length="323" mass="37174">MRHTFTLLFGLALTAATARAQTVPTFTNPVEYNNYIVGEQRELLKKNLRYISKSAHSDNEKKIEARRLDVVKQNEISLAKLAKLKPYDGDNDFKDKATEALYQQLKVYSDDYKKVDFLAATRTRSYENMEEYYRMMEAAEKKLQAVGDSVDAAQKRFARRHKMTISKDPEVDRLDKYIADVSEVNAYQHRVYLPEFRLEKAIARVSDAMQAQDAAAFETARQQLVTDAEEAKKALAVVPAFRGKDARYRDATRRMVDFHGGLAANQYVRIQTLLEKKNTLDQSEAKEFNSFAAYYNKESQRIGQDYNQAANTFQSTYIPVFND</sequence>
<dbReference type="Proteomes" id="UP001176429">
    <property type="component" value="Unassembled WGS sequence"/>
</dbReference>
<proteinExistence type="predicted"/>
<evidence type="ECO:0000313" key="2">
    <source>
        <dbReference type="EMBL" id="MDO7873897.1"/>
    </source>
</evidence>
<protein>
    <recommendedName>
        <fullName evidence="4">DUF3826 domain-containing protein</fullName>
    </recommendedName>
</protein>